<evidence type="ECO:0000256" key="8">
    <source>
        <dbReference type="ARBA" id="ARBA00023002"/>
    </source>
</evidence>
<dbReference type="InterPro" id="IPR051402">
    <property type="entry name" value="KPR-Related"/>
</dbReference>
<dbReference type="InterPro" id="IPR013328">
    <property type="entry name" value="6PGD_dom2"/>
</dbReference>
<evidence type="ECO:0000256" key="7">
    <source>
        <dbReference type="ARBA" id="ARBA00022857"/>
    </source>
</evidence>
<dbReference type="PANTHER" id="PTHR21708">
    <property type="entry name" value="PROBABLE 2-DEHYDROPANTOATE 2-REDUCTASE"/>
    <property type="match status" value="1"/>
</dbReference>
<dbReference type="Pfam" id="PF08546">
    <property type="entry name" value="ApbA_C"/>
    <property type="match status" value="1"/>
</dbReference>
<evidence type="ECO:0000313" key="14">
    <source>
        <dbReference type="EMBL" id="RCW75687.1"/>
    </source>
</evidence>
<dbReference type="InterPro" id="IPR013332">
    <property type="entry name" value="KPR_N"/>
</dbReference>
<dbReference type="InterPro" id="IPR003710">
    <property type="entry name" value="ApbA"/>
</dbReference>
<dbReference type="SUPFAM" id="SSF48179">
    <property type="entry name" value="6-phosphogluconate dehydrogenase C-terminal domain-like"/>
    <property type="match status" value="1"/>
</dbReference>
<dbReference type="GO" id="GO:0015940">
    <property type="term" value="P:pantothenate biosynthetic process"/>
    <property type="evidence" value="ECO:0007669"/>
    <property type="project" value="UniProtKB-UniPathway"/>
</dbReference>
<evidence type="ECO:0000259" key="13">
    <source>
        <dbReference type="Pfam" id="PF08546"/>
    </source>
</evidence>
<comment type="caution">
    <text evidence="14">The sequence shown here is derived from an EMBL/GenBank/DDBJ whole genome shotgun (WGS) entry which is preliminary data.</text>
</comment>
<proteinExistence type="inferred from homology"/>
<evidence type="ECO:0000256" key="3">
    <source>
        <dbReference type="ARBA" id="ARBA00007870"/>
    </source>
</evidence>
<dbReference type="InterPro" id="IPR013752">
    <property type="entry name" value="KPA_reductase"/>
</dbReference>
<dbReference type="GO" id="GO:0008677">
    <property type="term" value="F:2-dehydropantoate 2-reductase activity"/>
    <property type="evidence" value="ECO:0007669"/>
    <property type="project" value="UniProtKB-EC"/>
</dbReference>
<dbReference type="EMBL" id="QPJK01000001">
    <property type="protein sequence ID" value="RCW75687.1"/>
    <property type="molecule type" value="Genomic_DNA"/>
</dbReference>
<dbReference type="Gene3D" id="3.40.50.720">
    <property type="entry name" value="NAD(P)-binding Rossmann-like Domain"/>
    <property type="match status" value="1"/>
</dbReference>
<name>A0A368YA38_9BURK</name>
<dbReference type="GO" id="GO:0005737">
    <property type="term" value="C:cytoplasm"/>
    <property type="evidence" value="ECO:0007669"/>
    <property type="project" value="TreeGrafter"/>
</dbReference>
<evidence type="ECO:0000256" key="1">
    <source>
        <dbReference type="ARBA" id="ARBA00002919"/>
    </source>
</evidence>
<protein>
    <recommendedName>
        <fullName evidence="5 11">2-dehydropantoate 2-reductase</fullName>
        <ecNumber evidence="4 11">1.1.1.169</ecNumber>
    </recommendedName>
    <alternativeName>
        <fullName evidence="9 11">Ketopantoate reductase</fullName>
    </alternativeName>
</protein>
<dbReference type="Gene3D" id="1.10.1040.10">
    <property type="entry name" value="N-(1-d-carboxylethyl)-l-norvaline Dehydrogenase, domain 2"/>
    <property type="match status" value="1"/>
</dbReference>
<gene>
    <name evidence="14" type="ORF">DES41_101282</name>
</gene>
<comment type="pathway">
    <text evidence="2 11">Cofactor biosynthesis; (R)-pantothenate biosynthesis; (R)-pantoate from 3-methyl-2-oxobutanoate: step 2/2.</text>
</comment>
<evidence type="ECO:0000256" key="4">
    <source>
        <dbReference type="ARBA" id="ARBA00013014"/>
    </source>
</evidence>
<keyword evidence="7 11" id="KW-0521">NADP</keyword>
<feature type="domain" description="Ketopantoate reductase C-terminal" evidence="13">
    <location>
        <begin position="178"/>
        <end position="298"/>
    </location>
</feature>
<evidence type="ECO:0000256" key="2">
    <source>
        <dbReference type="ARBA" id="ARBA00004994"/>
    </source>
</evidence>
<dbReference type="RefSeq" id="WP_114465231.1">
    <property type="nucleotide sequence ID" value="NZ_QPJK01000001.1"/>
</dbReference>
<dbReference type="OrthoDB" id="9796561at2"/>
<dbReference type="InterPro" id="IPR036291">
    <property type="entry name" value="NAD(P)-bd_dom_sf"/>
</dbReference>
<dbReference type="FunFam" id="3.40.50.720:FF:000307">
    <property type="entry name" value="2-dehydropantoate 2-reductase"/>
    <property type="match status" value="1"/>
</dbReference>
<dbReference type="EC" id="1.1.1.169" evidence="4 11"/>
<dbReference type="Proteomes" id="UP000252884">
    <property type="component" value="Unassembled WGS sequence"/>
</dbReference>
<dbReference type="FunFam" id="1.10.1040.10:FF:000017">
    <property type="entry name" value="2-dehydropantoate 2-reductase"/>
    <property type="match status" value="1"/>
</dbReference>
<keyword evidence="8 11" id="KW-0560">Oxidoreductase</keyword>
<feature type="domain" description="Ketopantoate reductase N-terminal" evidence="12">
    <location>
        <begin position="3"/>
        <end position="149"/>
    </location>
</feature>
<sequence>MKILVLGAGAIGAYYGARLLQAGASVSFLVRSARARQLRAHGLRVHSELGDFSGAVDVVEAGDALPEADVVLLACKTYDLPEAMRSIAPAVGARTAILPFLNGMQTYDLLDAAFGKASVLGGVAYIAVALQPDGSTRHLGAADRVVLGARTPQLQLLADDLYGLLARSPGLRAVDAHIAQQLWTKWVMLCSGAAVTCLFRGTIAQILATAHGRGFVETALAECLQVASAEGFALAPDAVAQIKGLLLNPASAWKASMARDIDAGMARLEADGIVGDMLVRAARHGVPAPTLQAAHVHLQVYLQQAAAA</sequence>
<reference evidence="14 15" key="1">
    <citation type="submission" date="2018-07" db="EMBL/GenBank/DDBJ databases">
        <title>Genomic Encyclopedia of Type Strains, Phase IV (KMG-IV): sequencing the most valuable type-strain genomes for metagenomic binning, comparative biology and taxonomic classification.</title>
        <authorList>
            <person name="Goeker M."/>
        </authorList>
    </citation>
    <scope>NUCLEOTIDE SEQUENCE [LARGE SCALE GENOMIC DNA]</scope>
    <source>
        <strain evidence="14 15">DSM 21634</strain>
    </source>
</reference>
<evidence type="ECO:0000313" key="15">
    <source>
        <dbReference type="Proteomes" id="UP000252884"/>
    </source>
</evidence>
<keyword evidence="15" id="KW-1185">Reference proteome</keyword>
<evidence type="ECO:0000256" key="5">
    <source>
        <dbReference type="ARBA" id="ARBA00019465"/>
    </source>
</evidence>
<evidence type="ECO:0000256" key="9">
    <source>
        <dbReference type="ARBA" id="ARBA00032024"/>
    </source>
</evidence>
<evidence type="ECO:0000256" key="11">
    <source>
        <dbReference type="RuleBase" id="RU362068"/>
    </source>
</evidence>
<dbReference type="InterPro" id="IPR008927">
    <property type="entry name" value="6-PGluconate_DH-like_C_sf"/>
</dbReference>
<dbReference type="PANTHER" id="PTHR21708:SF26">
    <property type="entry name" value="2-DEHYDROPANTOATE 2-REDUCTASE"/>
    <property type="match status" value="1"/>
</dbReference>
<evidence type="ECO:0000256" key="6">
    <source>
        <dbReference type="ARBA" id="ARBA00022655"/>
    </source>
</evidence>
<comment type="function">
    <text evidence="1 11">Catalyzes the NADPH-dependent reduction of ketopantoate into pantoic acid.</text>
</comment>
<organism evidence="14 15">
    <name type="scientific">Pseudorhodoferax soli</name>
    <dbReference type="NCBI Taxonomy" id="545864"/>
    <lineage>
        <taxon>Bacteria</taxon>
        <taxon>Pseudomonadati</taxon>
        <taxon>Pseudomonadota</taxon>
        <taxon>Betaproteobacteria</taxon>
        <taxon>Burkholderiales</taxon>
        <taxon>Comamonadaceae</taxon>
    </lineage>
</organism>
<comment type="catalytic activity">
    <reaction evidence="10 11">
        <text>(R)-pantoate + NADP(+) = 2-dehydropantoate + NADPH + H(+)</text>
        <dbReference type="Rhea" id="RHEA:16233"/>
        <dbReference type="ChEBI" id="CHEBI:11561"/>
        <dbReference type="ChEBI" id="CHEBI:15378"/>
        <dbReference type="ChEBI" id="CHEBI:15980"/>
        <dbReference type="ChEBI" id="CHEBI:57783"/>
        <dbReference type="ChEBI" id="CHEBI:58349"/>
        <dbReference type="EC" id="1.1.1.169"/>
    </reaction>
</comment>
<accession>A0A368YA38</accession>
<keyword evidence="6 11" id="KW-0566">Pantothenate biosynthesis</keyword>
<comment type="similarity">
    <text evidence="3 11">Belongs to the ketopantoate reductase family.</text>
</comment>
<dbReference type="AlphaFoldDB" id="A0A368YA38"/>
<dbReference type="NCBIfam" id="TIGR00745">
    <property type="entry name" value="apbA_panE"/>
    <property type="match status" value="1"/>
</dbReference>
<dbReference type="UniPathway" id="UPA00028">
    <property type="reaction ID" value="UER00004"/>
</dbReference>
<dbReference type="Pfam" id="PF02558">
    <property type="entry name" value="ApbA"/>
    <property type="match status" value="1"/>
</dbReference>
<evidence type="ECO:0000256" key="10">
    <source>
        <dbReference type="ARBA" id="ARBA00048793"/>
    </source>
</evidence>
<dbReference type="SUPFAM" id="SSF51735">
    <property type="entry name" value="NAD(P)-binding Rossmann-fold domains"/>
    <property type="match status" value="1"/>
</dbReference>
<evidence type="ECO:0000259" key="12">
    <source>
        <dbReference type="Pfam" id="PF02558"/>
    </source>
</evidence>